<keyword evidence="1" id="KW-0862">Zinc</keyword>
<evidence type="ECO:0000256" key="1">
    <source>
        <dbReference type="PROSITE-ProRule" id="PRU00325"/>
    </source>
</evidence>
<evidence type="ECO:0000313" key="4">
    <source>
        <dbReference type="Proteomes" id="UP001221142"/>
    </source>
</evidence>
<feature type="domain" description="SWIM-type" evidence="2">
    <location>
        <begin position="138"/>
        <end position="172"/>
    </location>
</feature>
<gene>
    <name evidence="3" type="ORF">FB45DRAFT_710416</name>
</gene>
<evidence type="ECO:0000259" key="2">
    <source>
        <dbReference type="PROSITE" id="PS50966"/>
    </source>
</evidence>
<keyword evidence="1" id="KW-0479">Metal-binding</keyword>
<dbReference type="Proteomes" id="UP001221142">
    <property type="component" value="Unassembled WGS sequence"/>
</dbReference>
<feature type="non-terminal residue" evidence="3">
    <location>
        <position position="181"/>
    </location>
</feature>
<dbReference type="EMBL" id="JARKIF010000021">
    <property type="protein sequence ID" value="KAJ7617378.1"/>
    <property type="molecule type" value="Genomic_DNA"/>
</dbReference>
<protein>
    <recommendedName>
        <fullName evidence="2">SWIM-type domain-containing protein</fullName>
    </recommendedName>
</protein>
<feature type="non-terminal residue" evidence="3">
    <location>
        <position position="1"/>
    </location>
</feature>
<evidence type="ECO:0000313" key="3">
    <source>
        <dbReference type="EMBL" id="KAJ7617378.1"/>
    </source>
</evidence>
<dbReference type="PROSITE" id="PS50966">
    <property type="entry name" value="ZF_SWIM"/>
    <property type="match status" value="1"/>
</dbReference>
<name>A0AAD7BD67_9AGAR</name>
<dbReference type="AlphaFoldDB" id="A0AAD7BD67"/>
<reference evidence="3" key="1">
    <citation type="submission" date="2023-03" db="EMBL/GenBank/DDBJ databases">
        <title>Massive genome expansion in bonnet fungi (Mycena s.s.) driven by repeated elements and novel gene families across ecological guilds.</title>
        <authorList>
            <consortium name="Lawrence Berkeley National Laboratory"/>
            <person name="Harder C.B."/>
            <person name="Miyauchi S."/>
            <person name="Viragh M."/>
            <person name="Kuo A."/>
            <person name="Thoen E."/>
            <person name="Andreopoulos B."/>
            <person name="Lu D."/>
            <person name="Skrede I."/>
            <person name="Drula E."/>
            <person name="Henrissat B."/>
            <person name="Morin E."/>
            <person name="Kohler A."/>
            <person name="Barry K."/>
            <person name="LaButti K."/>
            <person name="Morin E."/>
            <person name="Salamov A."/>
            <person name="Lipzen A."/>
            <person name="Mereny Z."/>
            <person name="Hegedus B."/>
            <person name="Baldrian P."/>
            <person name="Stursova M."/>
            <person name="Weitz H."/>
            <person name="Taylor A."/>
            <person name="Grigoriev I.V."/>
            <person name="Nagy L.G."/>
            <person name="Martin F."/>
            <person name="Kauserud H."/>
        </authorList>
    </citation>
    <scope>NUCLEOTIDE SEQUENCE</scope>
    <source>
        <strain evidence="3">9284</strain>
    </source>
</reference>
<keyword evidence="4" id="KW-1185">Reference proteome</keyword>
<accession>A0AAD7BD67</accession>
<dbReference type="InterPro" id="IPR007527">
    <property type="entry name" value="Znf_SWIM"/>
</dbReference>
<keyword evidence="1" id="KW-0863">Zinc-finger</keyword>
<proteinExistence type="predicted"/>
<comment type="caution">
    <text evidence="3">The sequence shown here is derived from an EMBL/GenBank/DDBJ whole genome shotgun (WGS) entry which is preliminary data.</text>
</comment>
<organism evidence="3 4">
    <name type="scientific">Roridomyces roridus</name>
    <dbReference type="NCBI Taxonomy" id="1738132"/>
    <lineage>
        <taxon>Eukaryota</taxon>
        <taxon>Fungi</taxon>
        <taxon>Dikarya</taxon>
        <taxon>Basidiomycota</taxon>
        <taxon>Agaricomycotina</taxon>
        <taxon>Agaricomycetes</taxon>
        <taxon>Agaricomycetidae</taxon>
        <taxon>Agaricales</taxon>
        <taxon>Marasmiineae</taxon>
        <taxon>Mycenaceae</taxon>
        <taxon>Roridomyces</taxon>
    </lineage>
</organism>
<sequence>ISSTFTAGVRTTGRVESENRVNKIIGGPKKTLLQLFDGLNARTDEQTENDLIRQRQLREYGGPYANEKCRREMEESMFYVIEVVQLPSGVRDWQMINVFENDTVYISAKWLMNLIRQRGLRVKHLIRVVHRTTAAAHYVVLLRDGRYLCDCCMDTNLGLTCRHYFALWTTIHDLPFHLGLI</sequence>
<dbReference type="GO" id="GO:0008270">
    <property type="term" value="F:zinc ion binding"/>
    <property type="evidence" value="ECO:0007669"/>
    <property type="project" value="UniProtKB-KW"/>
</dbReference>